<protein>
    <recommendedName>
        <fullName evidence="4 12">GPI mannosyltransferase 2</fullName>
        <ecNumber evidence="12">2.4.1.-</ecNumber>
    </recommendedName>
</protein>
<feature type="transmembrane region" description="Helical" evidence="12">
    <location>
        <begin position="404"/>
        <end position="426"/>
    </location>
</feature>
<comment type="similarity">
    <text evidence="3 12">Belongs to the PIGV family.</text>
</comment>
<dbReference type="OrthoDB" id="10252502at2759"/>
<evidence type="ECO:0000256" key="11">
    <source>
        <dbReference type="ARBA" id="ARBA00023136"/>
    </source>
</evidence>
<organism evidence="13 14">
    <name type="scientific">Lachancea nothofagi CBS 11611</name>
    <dbReference type="NCBI Taxonomy" id="1266666"/>
    <lineage>
        <taxon>Eukaryota</taxon>
        <taxon>Fungi</taxon>
        <taxon>Dikarya</taxon>
        <taxon>Ascomycota</taxon>
        <taxon>Saccharomycotina</taxon>
        <taxon>Saccharomycetes</taxon>
        <taxon>Saccharomycetales</taxon>
        <taxon>Saccharomycetaceae</taxon>
        <taxon>Lachancea</taxon>
    </lineage>
</organism>
<dbReference type="GO" id="GO:0005789">
    <property type="term" value="C:endoplasmic reticulum membrane"/>
    <property type="evidence" value="ECO:0007669"/>
    <property type="project" value="UniProtKB-SubCell"/>
</dbReference>
<dbReference type="UniPathway" id="UPA00196"/>
<keyword evidence="8 12" id="KW-0812">Transmembrane</keyword>
<feature type="transmembrane region" description="Helical" evidence="12">
    <location>
        <begin position="316"/>
        <end position="336"/>
    </location>
</feature>
<dbReference type="PANTHER" id="PTHR12468">
    <property type="entry name" value="GPI MANNOSYLTRANSFERASE 2"/>
    <property type="match status" value="1"/>
</dbReference>
<evidence type="ECO:0000313" key="14">
    <source>
        <dbReference type="Proteomes" id="UP000189911"/>
    </source>
</evidence>
<keyword evidence="5 12" id="KW-0337">GPI-anchor biosynthesis</keyword>
<feature type="transmembrane region" description="Helical" evidence="12">
    <location>
        <begin position="109"/>
        <end position="129"/>
    </location>
</feature>
<evidence type="ECO:0000256" key="10">
    <source>
        <dbReference type="ARBA" id="ARBA00022989"/>
    </source>
</evidence>
<dbReference type="GO" id="GO:0031501">
    <property type="term" value="C:mannosyltransferase complex"/>
    <property type="evidence" value="ECO:0007669"/>
    <property type="project" value="TreeGrafter"/>
</dbReference>
<keyword evidence="11 12" id="KW-0472">Membrane</keyword>
<dbReference type="InterPro" id="IPR007315">
    <property type="entry name" value="PIG-V/Gpi18"/>
</dbReference>
<evidence type="ECO:0000256" key="3">
    <source>
        <dbReference type="ARBA" id="ARBA00008698"/>
    </source>
</evidence>
<keyword evidence="6 12" id="KW-0328">Glycosyltransferase</keyword>
<keyword evidence="7 12" id="KW-0808">Transferase</keyword>
<dbReference type="GO" id="GO:0006506">
    <property type="term" value="P:GPI anchor biosynthetic process"/>
    <property type="evidence" value="ECO:0007669"/>
    <property type="project" value="UniProtKB-UniPathway"/>
</dbReference>
<dbReference type="Proteomes" id="UP000189911">
    <property type="component" value="Chromosome C"/>
</dbReference>
<evidence type="ECO:0000256" key="12">
    <source>
        <dbReference type="RuleBase" id="RU363112"/>
    </source>
</evidence>
<evidence type="ECO:0000256" key="9">
    <source>
        <dbReference type="ARBA" id="ARBA00022824"/>
    </source>
</evidence>
<accession>A0A1G4J5X8</accession>
<gene>
    <name evidence="13" type="ORF">LANO_0C03686G</name>
</gene>
<evidence type="ECO:0000256" key="1">
    <source>
        <dbReference type="ARBA" id="ARBA00004477"/>
    </source>
</evidence>
<keyword evidence="9 12" id="KW-0256">Endoplasmic reticulum</keyword>
<evidence type="ECO:0000256" key="7">
    <source>
        <dbReference type="ARBA" id="ARBA00022679"/>
    </source>
</evidence>
<proteinExistence type="inferred from homology"/>
<feature type="transmembrane region" description="Helical" evidence="12">
    <location>
        <begin position="201"/>
        <end position="230"/>
    </location>
</feature>
<keyword evidence="10 12" id="KW-1133">Transmembrane helix</keyword>
<comment type="function">
    <text evidence="12">Mannosyltransferase involved in glycosylphosphatidylinositol-anchor biosynthesis.</text>
</comment>
<feature type="transmembrane region" description="Helical" evidence="12">
    <location>
        <begin position="242"/>
        <end position="262"/>
    </location>
</feature>
<dbReference type="GO" id="GO:0004376">
    <property type="term" value="F:GPI mannosyltransferase activity"/>
    <property type="evidence" value="ECO:0007669"/>
    <property type="project" value="InterPro"/>
</dbReference>
<evidence type="ECO:0000313" key="13">
    <source>
        <dbReference type="EMBL" id="SCU85218.1"/>
    </source>
</evidence>
<feature type="transmembrane region" description="Helical" evidence="12">
    <location>
        <begin position="150"/>
        <end position="181"/>
    </location>
</feature>
<dbReference type="PANTHER" id="PTHR12468:SF2">
    <property type="entry name" value="GPI MANNOSYLTRANSFERASE 2"/>
    <property type="match status" value="1"/>
</dbReference>
<comment type="pathway">
    <text evidence="2 12">Glycolipid biosynthesis; glycosylphosphatidylinositol-anchor biosynthesis.</text>
</comment>
<feature type="transmembrane region" description="Helical" evidence="12">
    <location>
        <begin position="7"/>
        <end position="27"/>
    </location>
</feature>
<dbReference type="Pfam" id="PF04188">
    <property type="entry name" value="Mannosyl_trans2"/>
    <property type="match status" value="1"/>
</dbReference>
<dbReference type="GO" id="GO:0000009">
    <property type="term" value="F:alpha-1,6-mannosyltransferase activity"/>
    <property type="evidence" value="ECO:0007669"/>
    <property type="project" value="InterPro"/>
</dbReference>
<evidence type="ECO:0000256" key="8">
    <source>
        <dbReference type="ARBA" id="ARBA00022692"/>
    </source>
</evidence>
<sequence length="429" mass="49919">MKVGQLAGFFVVVKALQFLIVFSTPVIQFDTSTRLFLEQLAKKDDIASWWNARFWNKIVSWDAVFFLKTAIRGGVSEFEHEHAFSQLWSRFIMVACRGNLDFYHVLKTAVVLENCLLLCATLLLYLLTVKSFEANALKSHHRHHLAQKTAILFISSSASGYFLSVYSEPLSAFLAFLGMLFREYAIFYDAYGNLSVSWIKWPLYSLASTFCFTLAFINRPNCILLGLYYVNDLVKLLKTKSFGKAFFMPFISGFCMFCFFVHHQYYEPYQTFCPERGAWCLKQILNLPLSHQSFYAFIQSHYWNVGFLRYWSPNNIPNFIFALPTIIVLWYSTVYFSHQYPCSNLKPLVLLTRIFLIILIFFAHTQVINRVSSFIPLHLWYVADRLNKLNVAKDADLKGDDKLIRFYVVWLIFWAPLQTALFASFLPPA</sequence>
<evidence type="ECO:0000256" key="4">
    <source>
        <dbReference type="ARBA" id="ARBA00013795"/>
    </source>
</evidence>
<keyword evidence="14" id="KW-1185">Reference proteome</keyword>
<name>A0A1G4J5X8_9SACH</name>
<dbReference type="AlphaFoldDB" id="A0A1G4J5X8"/>
<dbReference type="EC" id="2.4.1.-" evidence="12"/>
<reference evidence="14" key="1">
    <citation type="submission" date="2016-03" db="EMBL/GenBank/DDBJ databases">
        <authorList>
            <person name="Devillers Hugo."/>
        </authorList>
    </citation>
    <scope>NUCLEOTIDE SEQUENCE [LARGE SCALE GENOMIC DNA]</scope>
</reference>
<feature type="transmembrane region" description="Helical" evidence="12">
    <location>
        <begin position="348"/>
        <end position="368"/>
    </location>
</feature>
<evidence type="ECO:0000256" key="2">
    <source>
        <dbReference type="ARBA" id="ARBA00004687"/>
    </source>
</evidence>
<evidence type="ECO:0000256" key="6">
    <source>
        <dbReference type="ARBA" id="ARBA00022676"/>
    </source>
</evidence>
<comment type="subcellular location">
    <subcellularLocation>
        <location evidence="1 12">Endoplasmic reticulum membrane</location>
        <topology evidence="1 12">Multi-pass membrane protein</topology>
    </subcellularLocation>
</comment>
<dbReference type="EMBL" id="LT598446">
    <property type="protein sequence ID" value="SCU85218.1"/>
    <property type="molecule type" value="Genomic_DNA"/>
</dbReference>
<evidence type="ECO:0000256" key="5">
    <source>
        <dbReference type="ARBA" id="ARBA00022502"/>
    </source>
</evidence>